<proteinExistence type="predicted"/>
<protein>
    <submittedName>
        <fullName evidence="1">Uncharacterized protein</fullName>
    </submittedName>
</protein>
<name>B0FXW1_BACTU</name>
<sequence>MKIHIKVNGKILQTNKNGHISSKMLFYMLKVAAIKRKVY</sequence>
<keyword evidence="1" id="KW-0614">Plasmid</keyword>
<reference evidence="1" key="1">
    <citation type="journal article" date="2009" name="Plasmid">
        <title>Complete sequence of three plasmids from Bacillus thuringiensis INTA-FR7-4 environmental isolate and comparison with related plasmids from the Bacillus cereus group.</title>
        <authorList>
            <person name="Amadio A.F."/>
            <person name="Benintende G.B."/>
            <person name="Zandomeni R.O."/>
        </authorList>
    </citation>
    <scope>NUCLEOTIDE SEQUENCE</scope>
    <source>
        <strain evidence="1">INTA-FR7-4</strain>
        <plasmid evidence="1">pFR55</plasmid>
    </source>
</reference>
<gene>
    <name evidence="1" type="ORF">pFR55_ORF008</name>
</gene>
<dbReference type="AlphaFoldDB" id="B0FXW1"/>
<geneLocation type="plasmid" evidence="1">
    <name>pFR55</name>
</geneLocation>
<organism evidence="1">
    <name type="scientific">Bacillus thuringiensis</name>
    <dbReference type="NCBI Taxonomy" id="1428"/>
    <lineage>
        <taxon>Bacteria</taxon>
        <taxon>Bacillati</taxon>
        <taxon>Bacillota</taxon>
        <taxon>Bacilli</taxon>
        <taxon>Bacillales</taxon>
        <taxon>Bacillaceae</taxon>
        <taxon>Bacillus</taxon>
        <taxon>Bacillus cereus group</taxon>
    </lineage>
</organism>
<dbReference type="PIRSF" id="PIRSF000709">
    <property type="entry name" value="6PFK_2-Ptase"/>
    <property type="match status" value="1"/>
</dbReference>
<evidence type="ECO:0000313" key="1">
    <source>
        <dbReference type="EMBL" id="ABY68489.1"/>
    </source>
</evidence>
<dbReference type="EMBL" id="EU362919">
    <property type="protein sequence ID" value="ABY68489.1"/>
    <property type="molecule type" value="Genomic_DNA"/>
</dbReference>
<accession>B0FXW1</accession>